<dbReference type="EMBL" id="JACVVK020000546">
    <property type="protein sequence ID" value="KAK7466774.1"/>
    <property type="molecule type" value="Genomic_DNA"/>
</dbReference>
<name>A0ABD0J9R1_9CAEN</name>
<comment type="caution">
    <text evidence="1">The sequence shown here is derived from an EMBL/GenBank/DDBJ whole genome shotgun (WGS) entry which is preliminary data.</text>
</comment>
<proteinExistence type="predicted"/>
<protein>
    <submittedName>
        <fullName evidence="1">Uncharacterized protein</fullName>
    </submittedName>
</protein>
<evidence type="ECO:0000313" key="1">
    <source>
        <dbReference type="EMBL" id="KAK7466774.1"/>
    </source>
</evidence>
<dbReference type="AlphaFoldDB" id="A0ABD0J9R1"/>
<dbReference type="Proteomes" id="UP001519460">
    <property type="component" value="Unassembled WGS sequence"/>
</dbReference>
<sequence length="154" mass="16643">MCGEAVTRNQTNTSLQMIRGGPATLVKFVHRFPAKVPFSKSALFRQTTLKAAALSLIGSFKQLPDFTHHGRTSGTIPISQSVSAGIQIRWERINADHFPSQLSPLVQLFLPPSEKPCAVTTQCLFCDYIVTIVVAPPTSRGAIAATSGRGRHGK</sequence>
<keyword evidence="2" id="KW-1185">Reference proteome</keyword>
<gene>
    <name evidence="1" type="ORF">BaRGS_00037139</name>
</gene>
<organism evidence="1 2">
    <name type="scientific">Batillaria attramentaria</name>
    <dbReference type="NCBI Taxonomy" id="370345"/>
    <lineage>
        <taxon>Eukaryota</taxon>
        <taxon>Metazoa</taxon>
        <taxon>Spiralia</taxon>
        <taxon>Lophotrochozoa</taxon>
        <taxon>Mollusca</taxon>
        <taxon>Gastropoda</taxon>
        <taxon>Caenogastropoda</taxon>
        <taxon>Sorbeoconcha</taxon>
        <taxon>Cerithioidea</taxon>
        <taxon>Batillariidae</taxon>
        <taxon>Batillaria</taxon>
    </lineage>
</organism>
<reference evidence="1 2" key="1">
    <citation type="journal article" date="2023" name="Sci. Data">
        <title>Genome assembly of the Korean intertidal mud-creeper Batillaria attramentaria.</title>
        <authorList>
            <person name="Patra A.K."/>
            <person name="Ho P.T."/>
            <person name="Jun S."/>
            <person name="Lee S.J."/>
            <person name="Kim Y."/>
            <person name="Won Y.J."/>
        </authorList>
    </citation>
    <scope>NUCLEOTIDE SEQUENCE [LARGE SCALE GENOMIC DNA]</scope>
    <source>
        <strain evidence="1">Wonlab-2016</strain>
    </source>
</reference>
<accession>A0ABD0J9R1</accession>
<evidence type="ECO:0000313" key="2">
    <source>
        <dbReference type="Proteomes" id="UP001519460"/>
    </source>
</evidence>